<feature type="domain" description="HU" evidence="3">
    <location>
        <begin position="2"/>
        <end position="107"/>
    </location>
</feature>
<reference evidence="5 6" key="1">
    <citation type="submission" date="2014-08" db="EMBL/GenBank/DDBJ databases">
        <title>Porphyromonas gulae strain:COT-052_OH1451 Genome sequencing.</title>
        <authorList>
            <person name="Wallis C."/>
            <person name="Deusch O."/>
            <person name="O'Flynn C."/>
            <person name="Davis I."/>
            <person name="Jospin G."/>
            <person name="Darling A.E."/>
            <person name="Coil D.A."/>
            <person name="Alexiev A."/>
            <person name="Horsfall A."/>
            <person name="Kirkwood N."/>
            <person name="Harris S."/>
            <person name="Eisen J.A."/>
        </authorList>
    </citation>
    <scope>NUCLEOTIDE SEQUENCE [LARGE SCALE GENOMIC DNA]</scope>
    <source>
        <strain evidence="6">COT-052 OH1451</strain>
        <strain evidence="5">COT-052_OH1451</strain>
    </source>
</reference>
<reference evidence="4 7" key="2">
    <citation type="submission" date="2014-08" db="EMBL/GenBank/DDBJ databases">
        <title>Porphyromonas gulae strain:COT-052_OH3439 Genome sequencing.</title>
        <authorList>
            <person name="Wallis C."/>
            <person name="Deusch O."/>
            <person name="O'Flynn C."/>
            <person name="Davis I."/>
            <person name="Jospin G."/>
            <person name="Darling A.E."/>
            <person name="Coil D.A."/>
            <person name="Alexiev A."/>
            <person name="Horsfall A."/>
            <person name="Kirkwood N."/>
            <person name="Harris S."/>
            <person name="Eisen J.A."/>
        </authorList>
    </citation>
    <scope>NUCLEOTIDE SEQUENCE [LARGE SCALE GENOMIC DNA]</scope>
    <source>
        <strain evidence="7">COT-052 OH3439</strain>
        <strain evidence="4">COT-052_OH3439</strain>
    </source>
</reference>
<evidence type="ECO:0000259" key="3">
    <source>
        <dbReference type="Pfam" id="PF18291"/>
    </source>
</evidence>
<protein>
    <submittedName>
        <fullName evidence="5">DNA-binding protein</fullName>
    </submittedName>
</protein>
<keyword evidence="7" id="KW-1185">Reference proteome</keyword>
<dbReference type="AlphaFoldDB" id="A0A099WVS9"/>
<dbReference type="InterPro" id="IPR010992">
    <property type="entry name" value="IHF-like_DNA-bd_dom_sf"/>
</dbReference>
<dbReference type="EMBL" id="JRAK01000111">
    <property type="protein sequence ID" value="KGN86374.1"/>
    <property type="molecule type" value="Genomic_DNA"/>
</dbReference>
<dbReference type="SUPFAM" id="SSF47729">
    <property type="entry name" value="IHF-like DNA-binding proteins"/>
    <property type="match status" value="1"/>
</dbReference>
<evidence type="ECO:0000256" key="1">
    <source>
        <dbReference type="ARBA" id="ARBA00023125"/>
    </source>
</evidence>
<dbReference type="Proteomes" id="UP000030130">
    <property type="component" value="Unassembled WGS sequence"/>
</dbReference>
<proteinExistence type="predicted"/>
<comment type="caution">
    <text evidence="5">The sequence shown here is derived from an EMBL/GenBank/DDBJ whole genome shotgun (WGS) entry which is preliminary data.</text>
</comment>
<dbReference type="EMBL" id="JRAI01000034">
    <property type="protein sequence ID" value="KGN86521.1"/>
    <property type="molecule type" value="Genomic_DNA"/>
</dbReference>
<evidence type="ECO:0000313" key="7">
    <source>
        <dbReference type="Proteomes" id="UP000030146"/>
    </source>
</evidence>
<evidence type="ECO:0000313" key="4">
    <source>
        <dbReference type="EMBL" id="KGN86374.1"/>
    </source>
</evidence>
<dbReference type="InterPro" id="IPR005902">
    <property type="entry name" value="HU_DNA-bd_put"/>
</dbReference>
<feature type="compositionally biased region" description="Polar residues" evidence="2">
    <location>
        <begin position="129"/>
        <end position="142"/>
    </location>
</feature>
<feature type="region of interest" description="Disordered" evidence="2">
    <location>
        <begin position="129"/>
        <end position="160"/>
    </location>
</feature>
<dbReference type="Proteomes" id="UP000030146">
    <property type="component" value="Unassembled WGS sequence"/>
</dbReference>
<organism evidence="5 6">
    <name type="scientific">Porphyromonas gulae</name>
    <dbReference type="NCBI Taxonomy" id="111105"/>
    <lineage>
        <taxon>Bacteria</taxon>
        <taxon>Pseudomonadati</taxon>
        <taxon>Bacteroidota</taxon>
        <taxon>Bacteroidia</taxon>
        <taxon>Bacteroidales</taxon>
        <taxon>Porphyromonadaceae</taxon>
        <taxon>Porphyromonas</taxon>
    </lineage>
</organism>
<dbReference type="RefSeq" id="WP_012457775.1">
    <property type="nucleotide sequence ID" value="NZ_CALUCC010000418.1"/>
</dbReference>
<dbReference type="GO" id="GO:0003677">
    <property type="term" value="F:DNA binding"/>
    <property type="evidence" value="ECO:0007669"/>
    <property type="project" value="UniProtKB-KW"/>
</dbReference>
<dbReference type="GeneID" id="29256002"/>
<keyword evidence="1 5" id="KW-0238">DNA-binding</keyword>
<sequence length="160" mass="17185">MKYSVSKRVVRLGKDAGKELYYANPVSVKTATMKDLCDLMAKNTTVGRADIYAVLEQLSDSIRYLVGLGMNVDLAGLATFRGTFKSQGVENKEDFNPRMHISKPAIGCILKRSFKELNGVTYEQVEVANKTNSNTPTPSQPSNTGDNSGGGEQGSTGGGL</sequence>
<evidence type="ECO:0000313" key="6">
    <source>
        <dbReference type="Proteomes" id="UP000030130"/>
    </source>
</evidence>
<accession>A0A099WVS9</accession>
<evidence type="ECO:0000256" key="2">
    <source>
        <dbReference type="SAM" id="MobiDB-lite"/>
    </source>
</evidence>
<gene>
    <name evidence="5" type="ORF">HR08_03605</name>
    <name evidence="4" type="ORF">HR15_08015</name>
</gene>
<dbReference type="NCBIfam" id="TIGR01201">
    <property type="entry name" value="HU_rel"/>
    <property type="match status" value="1"/>
</dbReference>
<name>A0A099WVS9_9PORP</name>
<dbReference type="InterPro" id="IPR041607">
    <property type="entry name" value="HU-HIG"/>
</dbReference>
<dbReference type="OrthoDB" id="1071445at2"/>
<evidence type="ECO:0000313" key="5">
    <source>
        <dbReference type="EMBL" id="KGN86521.1"/>
    </source>
</evidence>
<feature type="compositionally biased region" description="Gly residues" evidence="2">
    <location>
        <begin position="147"/>
        <end position="160"/>
    </location>
</feature>
<dbReference type="Pfam" id="PF18291">
    <property type="entry name" value="HU-HIG"/>
    <property type="match status" value="1"/>
</dbReference>
<dbReference type="Gene3D" id="4.10.520.10">
    <property type="entry name" value="IHF-like DNA-binding proteins"/>
    <property type="match status" value="1"/>
</dbReference>